<protein>
    <submittedName>
        <fullName evidence="2">ABC transporter permease</fullName>
    </submittedName>
</protein>
<evidence type="ECO:0000313" key="2">
    <source>
        <dbReference type="EMBL" id="XDQ28678.1"/>
    </source>
</evidence>
<proteinExistence type="predicted"/>
<feature type="transmembrane region" description="Helical" evidence="1">
    <location>
        <begin position="128"/>
        <end position="148"/>
    </location>
</feature>
<feature type="transmembrane region" description="Helical" evidence="1">
    <location>
        <begin position="261"/>
        <end position="279"/>
    </location>
</feature>
<feature type="transmembrane region" description="Helical" evidence="1">
    <location>
        <begin position="168"/>
        <end position="190"/>
    </location>
</feature>
<dbReference type="PANTHER" id="PTHR37305">
    <property type="entry name" value="INTEGRAL MEMBRANE PROTEIN-RELATED"/>
    <property type="match status" value="1"/>
</dbReference>
<feature type="transmembrane region" description="Helical" evidence="1">
    <location>
        <begin position="85"/>
        <end position="107"/>
    </location>
</feature>
<reference evidence="2" key="1">
    <citation type="submission" date="2024-07" db="EMBL/GenBank/DDBJ databases">
        <authorList>
            <person name="Yu S.T."/>
        </authorList>
    </citation>
    <scope>NUCLEOTIDE SEQUENCE</scope>
    <source>
        <strain evidence="2">R21</strain>
    </source>
</reference>
<dbReference type="PANTHER" id="PTHR37305:SF1">
    <property type="entry name" value="MEMBRANE PROTEIN"/>
    <property type="match status" value="1"/>
</dbReference>
<gene>
    <name evidence="2" type="ORF">AB5J56_30100</name>
</gene>
<dbReference type="AlphaFoldDB" id="A0AB39PCX4"/>
<keyword evidence="1" id="KW-1133">Transmembrane helix</keyword>
<keyword evidence="1" id="KW-0812">Transmembrane</keyword>
<feature type="transmembrane region" description="Helical" evidence="1">
    <location>
        <begin position="197"/>
        <end position="214"/>
    </location>
</feature>
<sequence>MTTAAAVPPRTAAPRTRPRFTDLLAAEWIKLRSLRSTYWALGASAFAIVAFNANAARTDGYPVHTAADRAGHAQIALREAFNPGAAMIMVLAVASVGAITVVGEYGTGLIRTTFAAVPARRSVMTAKIAVVTAVMTVYGAVVAAASFAATQAILSGRGADVPLSHPGALRVVVASALLAPVGALVGMGLGALIRHSATTMVLISGVLLLLPSFITDRYRWTAAIRNALPFNAWSRLVDMAYGHNTHMLFPRHYPHTLTGSWIVYGAWALVSAVVAVVVVDRRDL</sequence>
<organism evidence="2">
    <name type="scientific">Streptomyces sp. R21</name>
    <dbReference type="NCBI Taxonomy" id="3238627"/>
    <lineage>
        <taxon>Bacteria</taxon>
        <taxon>Bacillati</taxon>
        <taxon>Actinomycetota</taxon>
        <taxon>Actinomycetes</taxon>
        <taxon>Kitasatosporales</taxon>
        <taxon>Streptomycetaceae</taxon>
        <taxon>Streptomyces</taxon>
    </lineage>
</organism>
<keyword evidence="1" id="KW-0472">Membrane</keyword>
<name>A0AB39PCX4_9ACTN</name>
<evidence type="ECO:0000256" key="1">
    <source>
        <dbReference type="SAM" id="Phobius"/>
    </source>
</evidence>
<dbReference type="RefSeq" id="WP_369236953.1">
    <property type="nucleotide sequence ID" value="NZ_CP163435.1"/>
</dbReference>
<dbReference type="EMBL" id="CP163435">
    <property type="protein sequence ID" value="XDQ28678.1"/>
    <property type="molecule type" value="Genomic_DNA"/>
</dbReference>
<accession>A0AB39PCX4</accession>
<feature type="transmembrane region" description="Helical" evidence="1">
    <location>
        <begin position="38"/>
        <end position="56"/>
    </location>
</feature>